<dbReference type="RefSeq" id="WP_249302242.1">
    <property type="nucleotide sequence ID" value="NZ_CP060634.1"/>
</dbReference>
<evidence type="ECO:0000313" key="2">
    <source>
        <dbReference type="Proteomes" id="UP000515823"/>
    </source>
</evidence>
<name>A0A7G9G3E5_9FIRM</name>
<proteinExistence type="predicted"/>
<keyword evidence="2" id="KW-1185">Reference proteome</keyword>
<dbReference type="AlphaFoldDB" id="A0A7G9G3E5"/>
<sequence>MKDRQMRTIIGVTDDGYPIVTEDYCCKHWTRAKDAGGIKECWYCRYADFRKSTELHIHTSICRCPENRVDTKLDFHKNEEG</sequence>
<protein>
    <submittedName>
        <fullName evidence="1">Uncharacterized protein</fullName>
    </submittedName>
</protein>
<accession>A0A7G9G3E5</accession>
<evidence type="ECO:0000313" key="1">
    <source>
        <dbReference type="EMBL" id="QNM05327.1"/>
    </source>
</evidence>
<organism evidence="1 2">
    <name type="scientific">Qiania dongpingensis</name>
    <dbReference type="NCBI Taxonomy" id="2763669"/>
    <lineage>
        <taxon>Bacteria</taxon>
        <taxon>Bacillati</taxon>
        <taxon>Bacillota</taxon>
        <taxon>Clostridia</taxon>
        <taxon>Lachnospirales</taxon>
        <taxon>Lachnospiraceae</taxon>
        <taxon>Qiania</taxon>
    </lineage>
</organism>
<dbReference type="Proteomes" id="UP000515823">
    <property type="component" value="Chromosome"/>
</dbReference>
<reference evidence="1 2" key="1">
    <citation type="submission" date="2020-08" db="EMBL/GenBank/DDBJ databases">
        <authorList>
            <person name="Liu C."/>
            <person name="Sun Q."/>
        </authorList>
    </citation>
    <scope>NUCLEOTIDE SEQUENCE [LARGE SCALE GENOMIC DNA]</scope>
    <source>
        <strain evidence="1 2">NSJ-38</strain>
    </source>
</reference>
<dbReference type="EMBL" id="CP060634">
    <property type="protein sequence ID" value="QNM05327.1"/>
    <property type="molecule type" value="Genomic_DNA"/>
</dbReference>
<dbReference type="KEGG" id="qdo:H9Q78_12955"/>
<gene>
    <name evidence="1" type="ORF">H9Q78_12955</name>
</gene>